<feature type="domain" description="F-box" evidence="1">
    <location>
        <begin position="23"/>
        <end position="64"/>
    </location>
</feature>
<dbReference type="Pfam" id="PF03478">
    <property type="entry name" value="Beta-prop_KIB1-4"/>
    <property type="match status" value="1"/>
</dbReference>
<proteinExistence type="predicted"/>
<gene>
    <name evidence="2" type="ORF">FCM35_KLT04907</name>
</gene>
<dbReference type="Pfam" id="PF00646">
    <property type="entry name" value="F-box"/>
    <property type="match status" value="1"/>
</dbReference>
<sequence length="353" mass="40280">MKKEGIALNLLLKLVHMDWSSELPLDLLHLISKKLPDLSDFIRFRAVCKRWHTAAPVTDPPRQLPWVVATREGLPSTIRFFSLSSGKIYSINFSKAEGKRLLGSSHHYMLAFDHKRCILTLLNPITRNEIPLPPTNSYWHRPIFISGDDVVVCWESSGIRTVGLCQPGDREWKKIQIPSGANGQMYYKGLYYVNEKETLTTKVMDIKTGATMSTIPPLIISKITGEPRRLDYLIVSTGELLGVCRSKWAKTVRDSKFEVYRLDEENKVPQWVKIDSIGDRVLFLDDTIGFSLKASEFQGLKGDSIYFIAYLYPVDRDDLYEYPLCRYNMKNGRAEAALGGDLVNMSSWFFPSI</sequence>
<dbReference type="InterPro" id="IPR050942">
    <property type="entry name" value="F-box_BR-signaling"/>
</dbReference>
<protein>
    <submittedName>
        <fullName evidence="2">F-box protein</fullName>
    </submittedName>
</protein>
<name>A0A833V9B7_9POAL</name>
<comment type="caution">
    <text evidence="2">The sequence shown here is derived from an EMBL/GenBank/DDBJ whole genome shotgun (WGS) entry which is preliminary data.</text>
</comment>
<dbReference type="EMBL" id="SWLB01000014">
    <property type="protein sequence ID" value="KAF3329576.1"/>
    <property type="molecule type" value="Genomic_DNA"/>
</dbReference>
<dbReference type="AlphaFoldDB" id="A0A833V9B7"/>
<keyword evidence="3" id="KW-1185">Reference proteome</keyword>
<evidence type="ECO:0000313" key="2">
    <source>
        <dbReference type="EMBL" id="KAF3329576.1"/>
    </source>
</evidence>
<dbReference type="Proteomes" id="UP000623129">
    <property type="component" value="Unassembled WGS sequence"/>
</dbReference>
<organism evidence="2 3">
    <name type="scientific">Carex littledalei</name>
    <dbReference type="NCBI Taxonomy" id="544730"/>
    <lineage>
        <taxon>Eukaryota</taxon>
        <taxon>Viridiplantae</taxon>
        <taxon>Streptophyta</taxon>
        <taxon>Embryophyta</taxon>
        <taxon>Tracheophyta</taxon>
        <taxon>Spermatophyta</taxon>
        <taxon>Magnoliopsida</taxon>
        <taxon>Liliopsida</taxon>
        <taxon>Poales</taxon>
        <taxon>Cyperaceae</taxon>
        <taxon>Cyperoideae</taxon>
        <taxon>Cariceae</taxon>
        <taxon>Carex</taxon>
        <taxon>Carex subgen. Euthyceras</taxon>
    </lineage>
</organism>
<reference evidence="2" key="1">
    <citation type="submission" date="2020-01" db="EMBL/GenBank/DDBJ databases">
        <title>Genome sequence of Kobresia littledalei, the first chromosome-level genome in the family Cyperaceae.</title>
        <authorList>
            <person name="Qu G."/>
        </authorList>
    </citation>
    <scope>NUCLEOTIDE SEQUENCE</scope>
    <source>
        <strain evidence="2">C.B.Clarke</strain>
        <tissue evidence="2">Leaf</tissue>
    </source>
</reference>
<dbReference type="PANTHER" id="PTHR44259:SF114">
    <property type="entry name" value="OS06G0707300 PROTEIN"/>
    <property type="match status" value="1"/>
</dbReference>
<dbReference type="PANTHER" id="PTHR44259">
    <property type="entry name" value="OS07G0183000 PROTEIN-RELATED"/>
    <property type="match status" value="1"/>
</dbReference>
<dbReference type="SUPFAM" id="SSF81383">
    <property type="entry name" value="F-box domain"/>
    <property type="match status" value="1"/>
</dbReference>
<accession>A0A833V9B7</accession>
<evidence type="ECO:0000259" key="1">
    <source>
        <dbReference type="SMART" id="SM00256"/>
    </source>
</evidence>
<evidence type="ECO:0000313" key="3">
    <source>
        <dbReference type="Proteomes" id="UP000623129"/>
    </source>
</evidence>
<dbReference type="InterPro" id="IPR036047">
    <property type="entry name" value="F-box-like_dom_sf"/>
</dbReference>
<dbReference type="InterPro" id="IPR001810">
    <property type="entry name" value="F-box_dom"/>
</dbReference>
<dbReference type="InterPro" id="IPR005174">
    <property type="entry name" value="KIB1-4_b-propeller"/>
</dbReference>
<dbReference type="SMART" id="SM00256">
    <property type="entry name" value="FBOX"/>
    <property type="match status" value="1"/>
</dbReference>
<dbReference type="Gene3D" id="1.20.1280.50">
    <property type="match status" value="1"/>
</dbReference>
<dbReference type="OrthoDB" id="747475at2759"/>